<feature type="compositionally biased region" description="Basic and acidic residues" evidence="1">
    <location>
        <begin position="450"/>
        <end position="459"/>
    </location>
</feature>
<keyword evidence="3" id="KW-1185">Reference proteome</keyword>
<evidence type="ECO:0000313" key="3">
    <source>
        <dbReference type="Proteomes" id="UP000186955"/>
    </source>
</evidence>
<evidence type="ECO:0000313" key="2">
    <source>
        <dbReference type="EMBL" id="OKP10876.1"/>
    </source>
</evidence>
<dbReference type="OrthoDB" id="5369841at2759"/>
<feature type="region of interest" description="Disordered" evidence="1">
    <location>
        <begin position="81"/>
        <end position="166"/>
    </location>
</feature>
<comment type="caution">
    <text evidence="2">The sequence shown here is derived from an EMBL/GenBank/DDBJ whole genome shotgun (WGS) entry which is preliminary data.</text>
</comment>
<feature type="region of interest" description="Disordered" evidence="1">
    <location>
        <begin position="437"/>
        <end position="463"/>
    </location>
</feature>
<protein>
    <recommendedName>
        <fullName evidence="4">Ubiquitin carboxyl-terminal hydrolase 19</fullName>
    </recommendedName>
</protein>
<name>A0A1Q5UEH8_9EURO</name>
<reference evidence="2 3" key="1">
    <citation type="submission" date="2016-10" db="EMBL/GenBank/DDBJ databases">
        <title>Genome sequence of the ascomycete fungus Penicillium subrubescens.</title>
        <authorList>
            <person name="De Vries R.P."/>
            <person name="Peng M."/>
            <person name="Dilokpimol A."/>
            <person name="Hilden K."/>
            <person name="Makela M.R."/>
            <person name="Grigoriev I."/>
            <person name="Riley R."/>
            <person name="Granchi Z."/>
        </authorList>
    </citation>
    <scope>NUCLEOTIDE SEQUENCE [LARGE SCALE GENOMIC DNA]</scope>
    <source>
        <strain evidence="2 3">CBS 132785</strain>
    </source>
</reference>
<feature type="compositionally biased region" description="Gly residues" evidence="1">
    <location>
        <begin position="499"/>
        <end position="512"/>
    </location>
</feature>
<feature type="compositionally biased region" description="Basic and acidic residues" evidence="1">
    <location>
        <begin position="148"/>
        <end position="159"/>
    </location>
</feature>
<proteinExistence type="predicted"/>
<accession>A0A1Q5UEH8</accession>
<organism evidence="2 3">
    <name type="scientific">Penicillium subrubescens</name>
    <dbReference type="NCBI Taxonomy" id="1316194"/>
    <lineage>
        <taxon>Eukaryota</taxon>
        <taxon>Fungi</taxon>
        <taxon>Dikarya</taxon>
        <taxon>Ascomycota</taxon>
        <taxon>Pezizomycotina</taxon>
        <taxon>Eurotiomycetes</taxon>
        <taxon>Eurotiomycetidae</taxon>
        <taxon>Eurotiales</taxon>
        <taxon>Aspergillaceae</taxon>
        <taxon>Penicillium</taxon>
    </lineage>
</organism>
<dbReference type="AlphaFoldDB" id="A0A1Q5UEH8"/>
<dbReference type="EMBL" id="MNBE01000310">
    <property type="protein sequence ID" value="OKP10876.1"/>
    <property type="molecule type" value="Genomic_DNA"/>
</dbReference>
<dbReference type="STRING" id="1316194.A0A1Q5UEH8"/>
<evidence type="ECO:0000256" key="1">
    <source>
        <dbReference type="SAM" id="MobiDB-lite"/>
    </source>
</evidence>
<evidence type="ECO:0008006" key="4">
    <source>
        <dbReference type="Google" id="ProtNLM"/>
    </source>
</evidence>
<dbReference type="Proteomes" id="UP000186955">
    <property type="component" value="Unassembled WGS sequence"/>
</dbReference>
<sequence>MDAQYPFASRDDIWRVFDQLKELHGEQLEQGVRIAKLERRREEDAKLKSVWNGPLSPYPIPIGGPIPTDPSFNSPPEHFKGFDQEPPHAMTGSSMGGLDGEYEPRRGASRANSVRFDESANHGYIGQANRSSTELPLRTGSGLGSHPLTERSLSHRSDARLSSSAVSVHSTRTNSLRLDTSSRVINSSFSASPLTPPPGLFLLGPVPSIIRCWLTTDYTNDSLLYAALCSGSFVSSLGSSMIRKLDLEDQVVRDADGRSSIKLVLYLPEASIYHASSHSTSPTPQLPALTVRFLVRETTPEDETIQIILGSDLMRSHNADILFSQDKVIMCDDDRNRVFVPLVRPEKDWVYKFLHTAPNTAHPQFPQKSLVTDTVGVIGEPACSAQRSTSAPVSARASVGEVDAAKKPRLQETDASVAATGGAVVARAANHELPAKPESAAAWGTWRRQPKPEPSENKAKPRSMTVLKPSKMAGRSSGLATSSTVVPGQVLVRSSSAGSGKGSGANTFGGGSAFPWLKVGTEAKGDKK</sequence>
<gene>
    <name evidence="2" type="ORF">PENSUB_3696</name>
</gene>
<feature type="region of interest" description="Disordered" evidence="1">
    <location>
        <begin position="494"/>
        <end position="528"/>
    </location>
</feature>